<evidence type="ECO:0000313" key="2">
    <source>
        <dbReference type="Proteomes" id="UP001054945"/>
    </source>
</evidence>
<dbReference type="AlphaFoldDB" id="A0AAV4RXG0"/>
<dbReference type="EMBL" id="BPLR01008682">
    <property type="protein sequence ID" value="GIY26430.1"/>
    <property type="molecule type" value="Genomic_DNA"/>
</dbReference>
<evidence type="ECO:0000313" key="1">
    <source>
        <dbReference type="EMBL" id="GIY26430.1"/>
    </source>
</evidence>
<protein>
    <submittedName>
        <fullName evidence="1">Uncharacterized protein</fullName>
    </submittedName>
</protein>
<sequence length="83" mass="9742">MPRGEQARGWPPCGLLTFRLFRSTAKKNLKKRNNFSHFSLHLLDKANDSGLVGRQATTERQGHLSRALWVHNLRTWIRNYQKK</sequence>
<proteinExistence type="predicted"/>
<comment type="caution">
    <text evidence="1">The sequence shown here is derived from an EMBL/GenBank/DDBJ whole genome shotgun (WGS) entry which is preliminary data.</text>
</comment>
<accession>A0AAV4RXG0</accession>
<reference evidence="1 2" key="1">
    <citation type="submission" date="2021-06" db="EMBL/GenBank/DDBJ databases">
        <title>Caerostris extrusa draft genome.</title>
        <authorList>
            <person name="Kono N."/>
            <person name="Arakawa K."/>
        </authorList>
    </citation>
    <scope>NUCLEOTIDE SEQUENCE [LARGE SCALE GENOMIC DNA]</scope>
</reference>
<organism evidence="1 2">
    <name type="scientific">Caerostris extrusa</name>
    <name type="common">Bark spider</name>
    <name type="synonym">Caerostris bankana</name>
    <dbReference type="NCBI Taxonomy" id="172846"/>
    <lineage>
        <taxon>Eukaryota</taxon>
        <taxon>Metazoa</taxon>
        <taxon>Ecdysozoa</taxon>
        <taxon>Arthropoda</taxon>
        <taxon>Chelicerata</taxon>
        <taxon>Arachnida</taxon>
        <taxon>Araneae</taxon>
        <taxon>Araneomorphae</taxon>
        <taxon>Entelegynae</taxon>
        <taxon>Araneoidea</taxon>
        <taxon>Araneidae</taxon>
        <taxon>Caerostris</taxon>
    </lineage>
</organism>
<gene>
    <name evidence="1" type="ORF">CEXT_807181</name>
</gene>
<dbReference type="Proteomes" id="UP001054945">
    <property type="component" value="Unassembled WGS sequence"/>
</dbReference>
<keyword evidence="2" id="KW-1185">Reference proteome</keyword>
<name>A0AAV4RXG0_CAEEX</name>